<accession>A0A2K3M865</accession>
<evidence type="ECO:0000256" key="1">
    <source>
        <dbReference type="SAM" id="MobiDB-lite"/>
    </source>
</evidence>
<feature type="region of interest" description="Disordered" evidence="1">
    <location>
        <begin position="1"/>
        <end position="23"/>
    </location>
</feature>
<dbReference type="EMBL" id="ASHM01052680">
    <property type="protein sequence ID" value="PNX86992.1"/>
    <property type="molecule type" value="Genomic_DNA"/>
</dbReference>
<name>A0A2K3M865_TRIPR</name>
<organism evidence="2 3">
    <name type="scientific">Trifolium pratense</name>
    <name type="common">Red clover</name>
    <dbReference type="NCBI Taxonomy" id="57577"/>
    <lineage>
        <taxon>Eukaryota</taxon>
        <taxon>Viridiplantae</taxon>
        <taxon>Streptophyta</taxon>
        <taxon>Embryophyta</taxon>
        <taxon>Tracheophyta</taxon>
        <taxon>Spermatophyta</taxon>
        <taxon>Magnoliopsida</taxon>
        <taxon>eudicotyledons</taxon>
        <taxon>Gunneridae</taxon>
        <taxon>Pentapetalae</taxon>
        <taxon>rosids</taxon>
        <taxon>fabids</taxon>
        <taxon>Fabales</taxon>
        <taxon>Fabaceae</taxon>
        <taxon>Papilionoideae</taxon>
        <taxon>50 kb inversion clade</taxon>
        <taxon>NPAAA clade</taxon>
        <taxon>Hologalegina</taxon>
        <taxon>IRL clade</taxon>
        <taxon>Trifolieae</taxon>
        <taxon>Trifolium</taxon>
    </lineage>
</organism>
<evidence type="ECO:0000313" key="2">
    <source>
        <dbReference type="EMBL" id="PNX86992.1"/>
    </source>
</evidence>
<evidence type="ECO:0000313" key="3">
    <source>
        <dbReference type="Proteomes" id="UP000236291"/>
    </source>
</evidence>
<proteinExistence type="predicted"/>
<dbReference type="Proteomes" id="UP000236291">
    <property type="component" value="Unassembled WGS sequence"/>
</dbReference>
<reference evidence="2 3" key="2">
    <citation type="journal article" date="2017" name="Front. Plant Sci.">
        <title>Gene Classification and Mining of Molecular Markers Useful in Red Clover (Trifolium pratense) Breeding.</title>
        <authorList>
            <person name="Istvanek J."/>
            <person name="Dluhosova J."/>
            <person name="Dluhos P."/>
            <person name="Patkova L."/>
            <person name="Nedelnik J."/>
            <person name="Repkova J."/>
        </authorList>
    </citation>
    <scope>NUCLEOTIDE SEQUENCE [LARGE SCALE GENOMIC DNA]</scope>
    <source>
        <strain evidence="3">cv. Tatra</strain>
        <tissue evidence="2">Young leaves</tissue>
    </source>
</reference>
<feature type="compositionally biased region" description="Gly residues" evidence="1">
    <location>
        <begin position="1"/>
        <end position="10"/>
    </location>
</feature>
<comment type="caution">
    <text evidence="2">The sequence shown here is derived from an EMBL/GenBank/DDBJ whole genome shotgun (WGS) entry which is preliminary data.</text>
</comment>
<protein>
    <submittedName>
        <fullName evidence="2">Uncharacterized protein</fullName>
    </submittedName>
</protein>
<reference evidence="2 3" key="1">
    <citation type="journal article" date="2014" name="Am. J. Bot.">
        <title>Genome assembly and annotation for red clover (Trifolium pratense; Fabaceae).</title>
        <authorList>
            <person name="Istvanek J."/>
            <person name="Jaros M."/>
            <person name="Krenek A."/>
            <person name="Repkova J."/>
        </authorList>
    </citation>
    <scope>NUCLEOTIDE SEQUENCE [LARGE SCALE GENOMIC DNA]</scope>
    <source>
        <strain evidence="3">cv. Tatra</strain>
        <tissue evidence="2">Young leaves</tissue>
    </source>
</reference>
<dbReference type="AlphaFoldDB" id="A0A2K3M865"/>
<gene>
    <name evidence="2" type="ORF">L195_g043075</name>
</gene>
<sequence>MFSLGLGAGGKAQYSDRGQWQHDPDKGYSVRGYLQKQTWSLEASYHRRLTIVYLVVERSNRLSICSSPATLLVPFGLLFVLESTLHRWIPYFI</sequence>